<dbReference type="Pfam" id="PF01553">
    <property type="entry name" value="Acyltransferase"/>
    <property type="match status" value="1"/>
</dbReference>
<dbReference type="SUPFAM" id="SSF69593">
    <property type="entry name" value="Glycerol-3-phosphate (1)-acyltransferase"/>
    <property type="match status" value="1"/>
</dbReference>
<evidence type="ECO:0000313" key="5">
    <source>
        <dbReference type="EMBL" id="TDQ04764.1"/>
    </source>
</evidence>
<keyword evidence="6" id="KW-1185">Reference proteome</keyword>
<evidence type="ECO:0000256" key="1">
    <source>
        <dbReference type="ARBA" id="ARBA00022679"/>
    </source>
</evidence>
<evidence type="ECO:0000313" key="6">
    <source>
        <dbReference type="Proteomes" id="UP000295444"/>
    </source>
</evidence>
<dbReference type="PANTHER" id="PTHR10434">
    <property type="entry name" value="1-ACYL-SN-GLYCEROL-3-PHOSPHATE ACYLTRANSFERASE"/>
    <property type="match status" value="1"/>
</dbReference>
<gene>
    <name evidence="5" type="ORF">EV186_101721</name>
</gene>
<keyword evidence="3" id="KW-0812">Transmembrane</keyword>
<dbReference type="RefSeq" id="WP_133847624.1">
    <property type="nucleotide sequence ID" value="NZ_SNXZ01000001.1"/>
</dbReference>
<dbReference type="InterPro" id="IPR002123">
    <property type="entry name" value="Plipid/glycerol_acylTrfase"/>
</dbReference>
<dbReference type="GO" id="GO:0005886">
    <property type="term" value="C:plasma membrane"/>
    <property type="evidence" value="ECO:0007669"/>
    <property type="project" value="TreeGrafter"/>
</dbReference>
<organism evidence="5 6">
    <name type="scientific">Labedaea rhizosphaerae</name>
    <dbReference type="NCBI Taxonomy" id="598644"/>
    <lineage>
        <taxon>Bacteria</taxon>
        <taxon>Bacillati</taxon>
        <taxon>Actinomycetota</taxon>
        <taxon>Actinomycetes</taxon>
        <taxon>Pseudonocardiales</taxon>
        <taxon>Pseudonocardiaceae</taxon>
        <taxon>Labedaea</taxon>
    </lineage>
</organism>
<dbReference type="AlphaFoldDB" id="A0A4R6SLL3"/>
<dbReference type="OrthoDB" id="9806008at2"/>
<dbReference type="EMBL" id="SNXZ01000001">
    <property type="protein sequence ID" value="TDQ04764.1"/>
    <property type="molecule type" value="Genomic_DNA"/>
</dbReference>
<feature type="transmembrane region" description="Helical" evidence="3">
    <location>
        <begin position="20"/>
        <end position="39"/>
    </location>
</feature>
<evidence type="ECO:0000256" key="2">
    <source>
        <dbReference type="ARBA" id="ARBA00023315"/>
    </source>
</evidence>
<keyword evidence="2 5" id="KW-0012">Acyltransferase</keyword>
<proteinExistence type="predicted"/>
<name>A0A4R6SLL3_LABRH</name>
<dbReference type="Proteomes" id="UP000295444">
    <property type="component" value="Unassembled WGS sequence"/>
</dbReference>
<dbReference type="SMART" id="SM00563">
    <property type="entry name" value="PlsC"/>
    <property type="match status" value="1"/>
</dbReference>
<evidence type="ECO:0000256" key="3">
    <source>
        <dbReference type="SAM" id="Phobius"/>
    </source>
</evidence>
<dbReference type="GO" id="GO:0006654">
    <property type="term" value="P:phosphatidic acid biosynthetic process"/>
    <property type="evidence" value="ECO:0007669"/>
    <property type="project" value="TreeGrafter"/>
</dbReference>
<sequence>MRTPKTIDVLFRSPRRGRGFWFSVAIDLIWVLIALTTRLRWHGKENLPREGGVLVASNHLSMVDPIPVTAFVLAGRRIPRYLAMAELWKAPVVKWVLAGGKHIPVERGSIRAVQALHGMVDAVGAGECVVVFPEGGIGRQADHWPEPKVKNGIARVALESKAPVVPVAIWGSHELLPADTKKVKLWPRKTIQVVAGPPVDLTDLYDSPRTKTTLDEATKRIMAAITEQLATIRG</sequence>
<dbReference type="GO" id="GO:0003841">
    <property type="term" value="F:1-acylglycerol-3-phosphate O-acyltransferase activity"/>
    <property type="evidence" value="ECO:0007669"/>
    <property type="project" value="TreeGrafter"/>
</dbReference>
<dbReference type="PANTHER" id="PTHR10434:SF55">
    <property type="entry name" value="POSSIBLE ACYLTRANSFERASE"/>
    <property type="match status" value="1"/>
</dbReference>
<feature type="domain" description="Phospholipid/glycerol acyltransferase" evidence="4">
    <location>
        <begin position="53"/>
        <end position="172"/>
    </location>
</feature>
<comment type="caution">
    <text evidence="5">The sequence shown here is derived from an EMBL/GenBank/DDBJ whole genome shotgun (WGS) entry which is preliminary data.</text>
</comment>
<keyword evidence="3" id="KW-1133">Transmembrane helix</keyword>
<protein>
    <submittedName>
        <fullName evidence="5">1-acyl-sn-glycerol-3-phosphate acyltransferase</fullName>
    </submittedName>
</protein>
<reference evidence="5 6" key="1">
    <citation type="submission" date="2019-03" db="EMBL/GenBank/DDBJ databases">
        <title>Genomic Encyclopedia of Type Strains, Phase IV (KMG-IV): sequencing the most valuable type-strain genomes for metagenomic binning, comparative biology and taxonomic classification.</title>
        <authorList>
            <person name="Goeker M."/>
        </authorList>
    </citation>
    <scope>NUCLEOTIDE SEQUENCE [LARGE SCALE GENOMIC DNA]</scope>
    <source>
        <strain evidence="5 6">DSM 45361</strain>
    </source>
</reference>
<keyword evidence="3" id="KW-0472">Membrane</keyword>
<evidence type="ECO:0000259" key="4">
    <source>
        <dbReference type="SMART" id="SM00563"/>
    </source>
</evidence>
<dbReference type="CDD" id="cd07989">
    <property type="entry name" value="LPLAT_AGPAT-like"/>
    <property type="match status" value="1"/>
</dbReference>
<keyword evidence="1 5" id="KW-0808">Transferase</keyword>
<accession>A0A4R6SLL3</accession>